<evidence type="ECO:0000313" key="8">
    <source>
        <dbReference type="Proteomes" id="UP001595912"/>
    </source>
</evidence>
<keyword evidence="3 6" id="KW-1133">Transmembrane helix</keyword>
<reference evidence="8" key="1">
    <citation type="journal article" date="2019" name="Int. J. Syst. Evol. Microbiol.">
        <title>The Global Catalogue of Microorganisms (GCM) 10K type strain sequencing project: providing services to taxonomists for standard genome sequencing and annotation.</title>
        <authorList>
            <consortium name="The Broad Institute Genomics Platform"/>
            <consortium name="The Broad Institute Genome Sequencing Center for Infectious Disease"/>
            <person name="Wu L."/>
            <person name="Ma J."/>
        </authorList>
    </citation>
    <scope>NUCLEOTIDE SEQUENCE [LARGE SCALE GENOMIC DNA]</scope>
    <source>
        <strain evidence="8">CGMCC 4.7152</strain>
    </source>
</reference>
<evidence type="ECO:0000256" key="5">
    <source>
        <dbReference type="SAM" id="MobiDB-lite"/>
    </source>
</evidence>
<gene>
    <name evidence="7" type="ORF">ACFPIJ_52235</name>
</gene>
<keyword evidence="4 6" id="KW-0472">Membrane</keyword>
<dbReference type="InterPro" id="IPR051328">
    <property type="entry name" value="T7SS_ABC-Transporter"/>
</dbReference>
<sequence>MTQRQTDRKRVGEAVRTLAMGLWLPALFLAGLLFSYLPAFHHPAPHHVSIAVAASPAATARLQHELDVATPGGFTLRPAADAAEARAAVLQQSAVAAYVPGGPHPLLYGAKANGAALETVIRQTFAAAAERAGGTLDFRELVPTVPGDGPGTSLLYVVLSCVVAAYFMVITMQRAVGFGRRAHVATSIGWGAVAAAVAYLAAAYVVQAIPPHPLALLYLFLLTQAVSLTAYGLVPFFGGFFPGIAITLFVLLSVPSSGGAVPVQLVPGFFSFLHPILPMGNAVDALRSVGYFGNSELLRPAAMLCAWIAAGATLILFGYLRQQRRLAQEAADQTMTEYVPEPPAEDPTVMLPEPVALAPHHHHHFGDEDPMLTGRVTDPSGQPLPGITVTVIDPHGRQLVRTRTDRNGEYAATGFGEVVAVVIASMPGRPAAVAQLLLDPAAPVNHNIVLGAQLPETREPDGSGPQGRVTPAG</sequence>
<dbReference type="SUPFAM" id="SSF49464">
    <property type="entry name" value="Carboxypeptidase regulatory domain-like"/>
    <property type="match status" value="1"/>
</dbReference>
<feature type="region of interest" description="Disordered" evidence="5">
    <location>
        <begin position="452"/>
        <end position="473"/>
    </location>
</feature>
<comment type="subcellular location">
    <subcellularLocation>
        <location evidence="1">Membrane</location>
        <topology evidence="1">Multi-pass membrane protein</topology>
    </subcellularLocation>
</comment>
<evidence type="ECO:0000256" key="2">
    <source>
        <dbReference type="ARBA" id="ARBA00022692"/>
    </source>
</evidence>
<dbReference type="InterPro" id="IPR008969">
    <property type="entry name" value="CarboxyPept-like_regulatory"/>
</dbReference>
<evidence type="ECO:0000256" key="6">
    <source>
        <dbReference type="SAM" id="Phobius"/>
    </source>
</evidence>
<name>A0ABV9WH63_9ACTN</name>
<keyword evidence="8" id="KW-1185">Reference proteome</keyword>
<dbReference type="Proteomes" id="UP001595912">
    <property type="component" value="Unassembled WGS sequence"/>
</dbReference>
<dbReference type="EMBL" id="JBHSIU010000101">
    <property type="protein sequence ID" value="MFC5006378.1"/>
    <property type="molecule type" value="Genomic_DNA"/>
</dbReference>
<dbReference type="RefSeq" id="WP_380127002.1">
    <property type="nucleotide sequence ID" value="NZ_JBHSIU010000101.1"/>
</dbReference>
<dbReference type="PANTHER" id="PTHR43077:SF10">
    <property type="entry name" value="TRANSPORT PERMEASE PROTEIN"/>
    <property type="match status" value="1"/>
</dbReference>
<evidence type="ECO:0000256" key="3">
    <source>
        <dbReference type="ARBA" id="ARBA00022989"/>
    </source>
</evidence>
<keyword evidence="2 6" id="KW-0812">Transmembrane</keyword>
<feature type="transmembrane region" description="Helical" evidence="6">
    <location>
        <begin position="184"/>
        <end position="209"/>
    </location>
</feature>
<organism evidence="7 8">
    <name type="scientific">Dactylosporangium cerinum</name>
    <dbReference type="NCBI Taxonomy" id="1434730"/>
    <lineage>
        <taxon>Bacteria</taxon>
        <taxon>Bacillati</taxon>
        <taxon>Actinomycetota</taxon>
        <taxon>Actinomycetes</taxon>
        <taxon>Micromonosporales</taxon>
        <taxon>Micromonosporaceae</taxon>
        <taxon>Dactylosporangium</taxon>
    </lineage>
</organism>
<accession>A0ABV9WH63</accession>
<dbReference type="PANTHER" id="PTHR43077">
    <property type="entry name" value="TRANSPORT PERMEASE YVFS-RELATED"/>
    <property type="match status" value="1"/>
</dbReference>
<feature type="transmembrane region" description="Helical" evidence="6">
    <location>
        <begin position="21"/>
        <end position="39"/>
    </location>
</feature>
<dbReference type="Gene3D" id="2.60.40.1120">
    <property type="entry name" value="Carboxypeptidase-like, regulatory domain"/>
    <property type="match status" value="1"/>
</dbReference>
<evidence type="ECO:0000256" key="4">
    <source>
        <dbReference type="ARBA" id="ARBA00023136"/>
    </source>
</evidence>
<comment type="caution">
    <text evidence="7">The sequence shown here is derived from an EMBL/GenBank/DDBJ whole genome shotgun (WGS) entry which is preliminary data.</text>
</comment>
<evidence type="ECO:0000256" key="1">
    <source>
        <dbReference type="ARBA" id="ARBA00004141"/>
    </source>
</evidence>
<evidence type="ECO:0000313" key="7">
    <source>
        <dbReference type="EMBL" id="MFC5006378.1"/>
    </source>
</evidence>
<dbReference type="Pfam" id="PF13620">
    <property type="entry name" value="CarboxypepD_reg"/>
    <property type="match status" value="1"/>
</dbReference>
<feature type="transmembrane region" description="Helical" evidence="6">
    <location>
        <begin position="153"/>
        <end position="172"/>
    </location>
</feature>
<feature type="transmembrane region" description="Helical" evidence="6">
    <location>
        <begin position="297"/>
        <end position="320"/>
    </location>
</feature>
<protein>
    <submittedName>
        <fullName evidence="7">Carboxypeptidase regulatory-like domain-containing protein</fullName>
    </submittedName>
</protein>
<proteinExistence type="predicted"/>